<name>A0A4R2J6T2_9PSEU</name>
<evidence type="ECO:0000313" key="1">
    <source>
        <dbReference type="EMBL" id="TCO54761.1"/>
    </source>
</evidence>
<accession>A0A4R2J6T2</accession>
<dbReference type="AlphaFoldDB" id="A0A4R2J6T2"/>
<protein>
    <submittedName>
        <fullName evidence="1">Uncharacterized protein</fullName>
    </submittedName>
</protein>
<dbReference type="Proteomes" id="UP000295680">
    <property type="component" value="Unassembled WGS sequence"/>
</dbReference>
<dbReference type="EMBL" id="SLWS01000008">
    <property type="protein sequence ID" value="TCO54761.1"/>
    <property type="molecule type" value="Genomic_DNA"/>
</dbReference>
<sequence>MLAQTALDSPYPEDRRQVVADLIDIRAGATCVFGDFAGINRS</sequence>
<organism evidence="1 2">
    <name type="scientific">Actinocrispum wychmicini</name>
    <dbReference type="NCBI Taxonomy" id="1213861"/>
    <lineage>
        <taxon>Bacteria</taxon>
        <taxon>Bacillati</taxon>
        <taxon>Actinomycetota</taxon>
        <taxon>Actinomycetes</taxon>
        <taxon>Pseudonocardiales</taxon>
        <taxon>Pseudonocardiaceae</taxon>
        <taxon>Actinocrispum</taxon>
    </lineage>
</organism>
<proteinExistence type="predicted"/>
<gene>
    <name evidence="1" type="ORF">EV192_10849</name>
</gene>
<keyword evidence="2" id="KW-1185">Reference proteome</keyword>
<evidence type="ECO:0000313" key="2">
    <source>
        <dbReference type="Proteomes" id="UP000295680"/>
    </source>
</evidence>
<dbReference type="RefSeq" id="WP_279494647.1">
    <property type="nucleotide sequence ID" value="NZ_SLWS01000008.1"/>
</dbReference>
<reference evidence="1 2" key="1">
    <citation type="submission" date="2019-03" db="EMBL/GenBank/DDBJ databases">
        <title>Genomic Encyclopedia of Type Strains, Phase IV (KMG-IV): sequencing the most valuable type-strain genomes for metagenomic binning, comparative biology and taxonomic classification.</title>
        <authorList>
            <person name="Goeker M."/>
        </authorList>
    </citation>
    <scope>NUCLEOTIDE SEQUENCE [LARGE SCALE GENOMIC DNA]</scope>
    <source>
        <strain evidence="1 2">DSM 45934</strain>
    </source>
</reference>
<comment type="caution">
    <text evidence="1">The sequence shown here is derived from an EMBL/GenBank/DDBJ whole genome shotgun (WGS) entry which is preliminary data.</text>
</comment>